<evidence type="ECO:0000256" key="11">
    <source>
        <dbReference type="ARBA" id="ARBA00022777"/>
    </source>
</evidence>
<evidence type="ECO:0000256" key="21">
    <source>
        <dbReference type="ARBA" id="ARBA00055382"/>
    </source>
</evidence>
<evidence type="ECO:0000256" key="25">
    <source>
        <dbReference type="SAM" id="Phobius"/>
    </source>
</evidence>
<evidence type="ECO:0000259" key="26">
    <source>
        <dbReference type="PROSITE" id="PS50011"/>
    </source>
</evidence>
<comment type="cofactor">
    <cofactor evidence="1">
        <name>Mg(2+)</name>
        <dbReference type="ChEBI" id="CHEBI:18420"/>
    </cofactor>
</comment>
<evidence type="ECO:0000256" key="8">
    <source>
        <dbReference type="ARBA" id="ARBA00022679"/>
    </source>
</evidence>
<evidence type="ECO:0000256" key="7">
    <source>
        <dbReference type="ARBA" id="ARBA00022553"/>
    </source>
</evidence>
<keyword evidence="9 25" id="KW-0812">Transmembrane</keyword>
<dbReference type="AlphaFoldDB" id="A0A8X8BSC7"/>
<comment type="function">
    <text evidence="21">Regulates the proliferation and migration of oligodendrocytes, a process essential for normal myelination and repair.</text>
</comment>
<dbReference type="Gene3D" id="1.10.510.10">
    <property type="entry name" value="Transferase(Phosphotransferase) domain 1"/>
    <property type="match status" value="1"/>
</dbReference>
<dbReference type="GO" id="GO:0016020">
    <property type="term" value="C:membrane"/>
    <property type="evidence" value="ECO:0007669"/>
    <property type="project" value="UniProtKB-SubCell"/>
</dbReference>
<evidence type="ECO:0000256" key="15">
    <source>
        <dbReference type="ARBA" id="ARBA00023180"/>
    </source>
</evidence>
<evidence type="ECO:0000313" key="28">
    <source>
        <dbReference type="Proteomes" id="UP000886611"/>
    </source>
</evidence>
<feature type="transmembrane region" description="Helical" evidence="25">
    <location>
        <begin position="30"/>
        <end position="55"/>
    </location>
</feature>
<comment type="subcellular location">
    <subcellularLocation>
        <location evidence="2">Membrane</location>
        <topology evidence="2">Multi-pass membrane protein</topology>
    </subcellularLocation>
</comment>
<keyword evidence="14 25" id="KW-0472">Membrane</keyword>
<evidence type="ECO:0000256" key="6">
    <source>
        <dbReference type="ARBA" id="ARBA00022527"/>
    </source>
</evidence>
<dbReference type="CDD" id="cd03163">
    <property type="entry name" value="TM4SF8_like_LEL"/>
    <property type="match status" value="1"/>
</dbReference>
<evidence type="ECO:0000256" key="4">
    <source>
        <dbReference type="ARBA" id="ARBA00008832"/>
    </source>
</evidence>
<dbReference type="EMBL" id="JAATIS010001721">
    <property type="protein sequence ID" value="KAG2466181.1"/>
    <property type="molecule type" value="Genomic_DNA"/>
</dbReference>
<dbReference type="Proteomes" id="UP000886611">
    <property type="component" value="Unassembled WGS sequence"/>
</dbReference>
<keyword evidence="13 25" id="KW-1133">Transmembrane helix</keyword>
<evidence type="ECO:0000256" key="17">
    <source>
        <dbReference type="ARBA" id="ARBA00047182"/>
    </source>
</evidence>
<keyword evidence="16" id="KW-0131">Cell cycle</keyword>
<gene>
    <name evidence="27" type="primary">Tspan36</name>
    <name evidence="27" type="ORF">GTO96_0016278</name>
</gene>
<feature type="domain" description="Protein kinase" evidence="26">
    <location>
        <begin position="307"/>
        <end position="502"/>
    </location>
</feature>
<dbReference type="InterPro" id="IPR042031">
    <property type="entry name" value="SKA1_MBD_sf"/>
</dbReference>
<dbReference type="Gene3D" id="3.30.200.20">
    <property type="entry name" value="Phosphorylase Kinase, domain 1"/>
    <property type="match status" value="1"/>
</dbReference>
<dbReference type="GO" id="GO:0051301">
    <property type="term" value="P:cell division"/>
    <property type="evidence" value="ECO:0007669"/>
    <property type="project" value="InterPro"/>
</dbReference>
<keyword evidence="11" id="KW-0418">Kinase</keyword>
<evidence type="ECO:0000256" key="22">
    <source>
        <dbReference type="ARBA" id="ARBA00065266"/>
    </source>
</evidence>
<dbReference type="SMART" id="SM00220">
    <property type="entry name" value="S_TKc"/>
    <property type="match status" value="1"/>
</dbReference>
<dbReference type="InterPro" id="IPR017441">
    <property type="entry name" value="Protein_kinase_ATP_BS"/>
</dbReference>
<evidence type="ECO:0000256" key="10">
    <source>
        <dbReference type="ARBA" id="ARBA00022741"/>
    </source>
</evidence>
<organism evidence="27 28">
    <name type="scientific">Polypterus senegalus</name>
    <name type="common">Senegal bichir</name>
    <dbReference type="NCBI Taxonomy" id="55291"/>
    <lineage>
        <taxon>Eukaryota</taxon>
        <taxon>Metazoa</taxon>
        <taxon>Chordata</taxon>
        <taxon>Craniata</taxon>
        <taxon>Vertebrata</taxon>
        <taxon>Euteleostomi</taxon>
        <taxon>Actinopterygii</taxon>
        <taxon>Polypteriformes</taxon>
        <taxon>Polypteridae</taxon>
        <taxon>Polypterus</taxon>
    </lineage>
</organism>
<dbReference type="GO" id="GO:0004707">
    <property type="term" value="F:MAP kinase activity"/>
    <property type="evidence" value="ECO:0007669"/>
    <property type="project" value="UniProtKB-EC"/>
</dbReference>
<dbReference type="Pfam" id="PF00069">
    <property type="entry name" value="Pkinase"/>
    <property type="match status" value="1"/>
</dbReference>
<dbReference type="GO" id="GO:0007059">
    <property type="term" value="P:chromosome segregation"/>
    <property type="evidence" value="ECO:0007669"/>
    <property type="project" value="InterPro"/>
</dbReference>
<reference evidence="27 28" key="1">
    <citation type="journal article" date="2021" name="Cell">
        <title>Tracing the genetic footprints of vertebrate landing in non-teleost ray-finned fishes.</title>
        <authorList>
            <person name="Bi X."/>
            <person name="Wang K."/>
            <person name="Yang L."/>
            <person name="Pan H."/>
            <person name="Jiang H."/>
            <person name="Wei Q."/>
            <person name="Fang M."/>
            <person name="Yu H."/>
            <person name="Zhu C."/>
            <person name="Cai Y."/>
            <person name="He Y."/>
            <person name="Gan X."/>
            <person name="Zeng H."/>
            <person name="Yu D."/>
            <person name="Zhu Y."/>
            <person name="Jiang H."/>
            <person name="Qiu Q."/>
            <person name="Yang H."/>
            <person name="Zhang Y.E."/>
            <person name="Wang W."/>
            <person name="Zhu M."/>
            <person name="He S."/>
            <person name="Zhang G."/>
        </authorList>
    </citation>
    <scope>NUCLEOTIDE SEQUENCE [LARGE SCALE GENOMIC DNA]</scope>
    <source>
        <strain evidence="27">Bchr_013</strain>
    </source>
</reference>
<dbReference type="FunFam" id="3.30.200.20:FF:000281">
    <property type="entry name" value="Mitogen-activated protein kinase 4"/>
    <property type="match status" value="1"/>
</dbReference>
<dbReference type="SUPFAM" id="SSF48652">
    <property type="entry name" value="Tetraspanin"/>
    <property type="match status" value="1"/>
</dbReference>
<dbReference type="SUPFAM" id="SSF56112">
    <property type="entry name" value="Protein kinase-like (PK-like)"/>
    <property type="match status" value="1"/>
</dbReference>
<dbReference type="InterPro" id="IPR008350">
    <property type="entry name" value="MAPK_ERK3/4"/>
</dbReference>
<keyword evidence="15" id="KW-0325">Glycoprotein</keyword>
<comment type="caution">
    <text evidence="27">The sequence shown here is derived from an EMBL/GenBank/DDBJ whole genome shotgun (WGS) entry which is preliminary data.</text>
</comment>
<comment type="subunit">
    <text evidence="22">Interacts with claudin-11/CLDN11 and integrins.</text>
</comment>
<evidence type="ECO:0000313" key="27">
    <source>
        <dbReference type="EMBL" id="KAG2466181.1"/>
    </source>
</evidence>
<evidence type="ECO:0000256" key="24">
    <source>
        <dbReference type="PROSITE-ProRule" id="PRU10141"/>
    </source>
</evidence>
<evidence type="ECO:0000256" key="18">
    <source>
        <dbReference type="ARBA" id="ARBA00047202"/>
    </source>
</evidence>
<dbReference type="InterPro" id="IPR000719">
    <property type="entry name" value="Prot_kinase_dom"/>
</dbReference>
<evidence type="ECO:0000256" key="23">
    <source>
        <dbReference type="ARBA" id="ARBA00072060"/>
    </source>
</evidence>
<dbReference type="GO" id="GO:0005524">
    <property type="term" value="F:ATP binding"/>
    <property type="evidence" value="ECO:0007669"/>
    <property type="project" value="UniProtKB-UniRule"/>
</dbReference>
<dbReference type="Gene3D" id="1.10.1450.10">
    <property type="entry name" value="Tetraspanin"/>
    <property type="match status" value="1"/>
</dbReference>
<keyword evidence="7" id="KW-0597">Phosphoprotein</keyword>
<dbReference type="EC" id="2.7.11.24" evidence="5"/>
<keyword evidence="12 24" id="KW-0067">ATP-binding</keyword>
<evidence type="ECO:0000256" key="3">
    <source>
        <dbReference type="ARBA" id="ARBA00006840"/>
    </source>
</evidence>
<dbReference type="InterPro" id="IPR018499">
    <property type="entry name" value="Tetraspanin/Peripherin"/>
</dbReference>
<evidence type="ECO:0000256" key="19">
    <source>
        <dbReference type="ARBA" id="ARBA00047592"/>
    </source>
</evidence>
<dbReference type="Pfam" id="PF00335">
    <property type="entry name" value="Tetraspanin"/>
    <property type="match status" value="1"/>
</dbReference>
<dbReference type="PROSITE" id="PS00107">
    <property type="entry name" value="PROTEIN_KINASE_ATP"/>
    <property type="match status" value="1"/>
</dbReference>
<dbReference type="PANTHER" id="PTHR24055">
    <property type="entry name" value="MITOGEN-ACTIVATED PROTEIN KINASE"/>
    <property type="match status" value="1"/>
</dbReference>
<dbReference type="FunFam" id="1.10.510.10:FF:000624">
    <property type="entry name" value="Mitogen-activated protein kinase"/>
    <property type="match status" value="1"/>
</dbReference>
<keyword evidence="10 24" id="KW-0547">Nucleotide-binding</keyword>
<dbReference type="Gene3D" id="1.10.10.1890">
    <property type="entry name" value="Ska1 microtubule binding domain-like"/>
    <property type="match status" value="1"/>
</dbReference>
<feature type="binding site" evidence="24">
    <location>
        <position position="337"/>
    </location>
    <ligand>
        <name>ATP</name>
        <dbReference type="ChEBI" id="CHEBI:30616"/>
    </ligand>
</feature>
<dbReference type="Pfam" id="PF07160">
    <property type="entry name" value="SKA1"/>
    <property type="match status" value="1"/>
</dbReference>
<dbReference type="PROSITE" id="PS50011">
    <property type="entry name" value="PROTEIN_KINASE_DOM"/>
    <property type="match status" value="1"/>
</dbReference>
<evidence type="ECO:0000256" key="14">
    <source>
        <dbReference type="ARBA" id="ARBA00023136"/>
    </source>
</evidence>
<comment type="catalytic activity">
    <reaction evidence="19">
        <text>L-threonyl-[protein] + ATP = O-phospho-L-threonyl-[protein] + ADP + H(+)</text>
        <dbReference type="Rhea" id="RHEA:46608"/>
        <dbReference type="Rhea" id="RHEA-COMP:11060"/>
        <dbReference type="Rhea" id="RHEA-COMP:11605"/>
        <dbReference type="ChEBI" id="CHEBI:15378"/>
        <dbReference type="ChEBI" id="CHEBI:30013"/>
        <dbReference type="ChEBI" id="CHEBI:30616"/>
        <dbReference type="ChEBI" id="CHEBI:61977"/>
        <dbReference type="ChEBI" id="CHEBI:456216"/>
        <dbReference type="EC" id="2.7.11.24"/>
    </reaction>
</comment>
<dbReference type="InterPro" id="IPR011009">
    <property type="entry name" value="Kinase-like_dom_sf"/>
</dbReference>
<dbReference type="InterPro" id="IPR050117">
    <property type="entry name" value="MAPK"/>
</dbReference>
<name>A0A8X8BSC7_POLSE</name>
<keyword evidence="28" id="KW-1185">Reference proteome</keyword>
<evidence type="ECO:0000256" key="9">
    <source>
        <dbReference type="ARBA" id="ARBA00022692"/>
    </source>
</evidence>
<feature type="non-terminal residue" evidence="27">
    <location>
        <position position="1"/>
    </location>
</feature>
<protein>
    <recommendedName>
        <fullName evidence="17">SKA complex subunit 1</fullName>
        <ecNumber evidence="5">2.7.11.24</ecNumber>
    </recommendedName>
    <alternativeName>
        <fullName evidence="18">Spindle and kinetochore-associated protein 1</fullName>
    </alternativeName>
    <alternativeName>
        <fullName evidence="23">Tetraspanin-3</fullName>
    </alternativeName>
</protein>
<dbReference type="FunFam" id="1.10.1450.10:FF:000004">
    <property type="entry name" value="Tetraspanin"/>
    <property type="match status" value="1"/>
</dbReference>
<keyword evidence="6" id="KW-0723">Serine/threonine-protein kinase</keyword>
<sequence>AAGAVLAYVGSYVFTSYKNYDHFLEDKYTLLPAVVILGVAVVMFIIGIIGCIATLKESTFGLGFFFVIVFIIFAAEVAAFVLGIVYRGKVKDDIEKSMTEVFNKYDGQNPESRAVDYLQEQVQCCGIYNYTDWLSLPWHNGTRNNTVPLTCCKHNVANCTGRLDQPDDLYTEGCESKLEHLLQDVLSYAMLVILGFAIVKDLEEMYGEDMKELIYLSEHIPAHMPKKCPPQSMYMKGRLTYPQVNSVIQDFNKAVVGKYKIMQLPVKSLNNASRKLLQRFKDEELKTTKAKRDYVPNLHGFDLGSRFIDLKPLGYGANGLVLSAMDIKSCQKVAIKKIVITDSLSIKHTLREVKIIRRLQHDNVVKVFEVLGPQGSALSRDVCNLTTVYIVQEYMETDLSRLLEQGPLSEEHAKLFTYQLLRGLKYIHSANVLHRDLKPANIFINTEDLLLKIGDFGLARIVDPHYSHKTYQAWFATKASGSAHFGLDRSFSKLPFAEHFFQ</sequence>
<keyword evidence="8" id="KW-0808">Transferase</keyword>
<proteinExistence type="inferred from homology"/>
<dbReference type="InterPro" id="IPR008952">
    <property type="entry name" value="Tetraspanin_EC2_sf"/>
</dbReference>
<evidence type="ECO:0000256" key="13">
    <source>
        <dbReference type="ARBA" id="ARBA00022989"/>
    </source>
</evidence>
<comment type="similarity">
    <text evidence="4">Belongs to the protein kinase superfamily. CMGC Ser/Thr protein kinase family. MAP kinase subfamily.</text>
</comment>
<evidence type="ECO:0000256" key="20">
    <source>
        <dbReference type="ARBA" id="ARBA00048312"/>
    </source>
</evidence>
<evidence type="ECO:0000256" key="12">
    <source>
        <dbReference type="ARBA" id="ARBA00022840"/>
    </source>
</evidence>
<dbReference type="PRINTS" id="PR01771">
    <property type="entry name" value="ERK3ERK4MAPK"/>
</dbReference>
<comment type="catalytic activity">
    <reaction evidence="20">
        <text>L-seryl-[protein] + ATP = O-phospho-L-seryl-[protein] + ADP + H(+)</text>
        <dbReference type="Rhea" id="RHEA:17989"/>
        <dbReference type="Rhea" id="RHEA-COMP:9863"/>
        <dbReference type="Rhea" id="RHEA-COMP:11604"/>
        <dbReference type="ChEBI" id="CHEBI:15378"/>
        <dbReference type="ChEBI" id="CHEBI:29999"/>
        <dbReference type="ChEBI" id="CHEBI:30616"/>
        <dbReference type="ChEBI" id="CHEBI:83421"/>
        <dbReference type="ChEBI" id="CHEBI:456216"/>
        <dbReference type="EC" id="2.7.11.24"/>
    </reaction>
</comment>
<evidence type="ECO:0000256" key="5">
    <source>
        <dbReference type="ARBA" id="ARBA00012411"/>
    </source>
</evidence>
<accession>A0A8X8BSC7</accession>
<comment type="similarity">
    <text evidence="3">Belongs to the tetraspanin (TM4SF) family.</text>
</comment>
<dbReference type="InterPro" id="IPR008271">
    <property type="entry name" value="Ser/Thr_kinase_AS"/>
</dbReference>
<evidence type="ECO:0000256" key="2">
    <source>
        <dbReference type="ARBA" id="ARBA00004141"/>
    </source>
</evidence>
<feature type="transmembrane region" description="Helical" evidence="25">
    <location>
        <begin position="62"/>
        <end position="86"/>
    </location>
</feature>
<dbReference type="GO" id="GO:0008017">
    <property type="term" value="F:microtubule binding"/>
    <property type="evidence" value="ECO:0007669"/>
    <property type="project" value="InterPro"/>
</dbReference>
<evidence type="ECO:0000256" key="16">
    <source>
        <dbReference type="ARBA" id="ARBA00023306"/>
    </source>
</evidence>
<dbReference type="InterPro" id="IPR009829">
    <property type="entry name" value="SKA1"/>
</dbReference>
<evidence type="ECO:0000256" key="1">
    <source>
        <dbReference type="ARBA" id="ARBA00001946"/>
    </source>
</evidence>
<feature type="non-terminal residue" evidence="27">
    <location>
        <position position="502"/>
    </location>
</feature>
<dbReference type="PROSITE" id="PS00108">
    <property type="entry name" value="PROTEIN_KINASE_ST"/>
    <property type="match status" value="1"/>
</dbReference>